<comment type="subcellular location">
    <subcellularLocation>
        <location evidence="3">Mitochondrion matrix</location>
    </subcellularLocation>
</comment>
<proteinExistence type="inferred from homology"/>
<dbReference type="GO" id="GO:0042803">
    <property type="term" value="F:protein homodimerization activity"/>
    <property type="evidence" value="ECO:0007669"/>
    <property type="project" value="InterPro"/>
</dbReference>
<evidence type="ECO:0000313" key="8">
    <source>
        <dbReference type="Proteomes" id="UP000321570"/>
    </source>
</evidence>
<evidence type="ECO:0000256" key="5">
    <source>
        <dbReference type="SAM" id="Coils"/>
    </source>
</evidence>
<evidence type="ECO:0000256" key="1">
    <source>
        <dbReference type="ARBA" id="ARBA00009054"/>
    </source>
</evidence>
<dbReference type="GO" id="GO:0030150">
    <property type="term" value="P:protein import into mitochondrial matrix"/>
    <property type="evidence" value="ECO:0007669"/>
    <property type="project" value="TreeGrafter"/>
</dbReference>
<dbReference type="EMBL" id="CABIJS010000077">
    <property type="protein sequence ID" value="VUZ41906.1"/>
    <property type="molecule type" value="Genomic_DNA"/>
</dbReference>
<dbReference type="Gene3D" id="2.30.22.10">
    <property type="entry name" value="Head domain of nucleotide exchange factor GrpE"/>
    <property type="match status" value="1"/>
</dbReference>
<evidence type="ECO:0000256" key="3">
    <source>
        <dbReference type="RuleBase" id="RU000640"/>
    </source>
</evidence>
<dbReference type="InterPro" id="IPR013805">
    <property type="entry name" value="GrpE_CC"/>
</dbReference>
<dbReference type="HAMAP" id="MF_01151">
    <property type="entry name" value="GrpE"/>
    <property type="match status" value="1"/>
</dbReference>
<organism evidence="7 8">
    <name type="scientific">Hymenolepis diminuta</name>
    <name type="common">Rat tapeworm</name>
    <dbReference type="NCBI Taxonomy" id="6216"/>
    <lineage>
        <taxon>Eukaryota</taxon>
        <taxon>Metazoa</taxon>
        <taxon>Spiralia</taxon>
        <taxon>Lophotrochozoa</taxon>
        <taxon>Platyhelminthes</taxon>
        <taxon>Cestoda</taxon>
        <taxon>Eucestoda</taxon>
        <taxon>Cyclophyllidea</taxon>
        <taxon>Hymenolepididae</taxon>
        <taxon>Hymenolepis</taxon>
    </lineage>
</organism>
<accession>A0A564Y401</accession>
<dbReference type="GO" id="GO:0051082">
    <property type="term" value="F:unfolded protein binding"/>
    <property type="evidence" value="ECO:0007669"/>
    <property type="project" value="TreeGrafter"/>
</dbReference>
<dbReference type="AlphaFoldDB" id="A0A564Y401"/>
<feature type="compositionally biased region" description="Polar residues" evidence="6">
    <location>
        <begin position="33"/>
        <end position="52"/>
    </location>
</feature>
<comment type="function">
    <text evidence="3">Essential component of the PAM complex, a complex required for the translocation of transit peptide-containing proteins from the inner membrane into the mitochondrial matrix in an ATP-dependent manner.</text>
</comment>
<dbReference type="PANTHER" id="PTHR21237:SF23">
    <property type="entry name" value="GRPE PROTEIN HOMOLOG, MITOCHONDRIAL"/>
    <property type="match status" value="1"/>
</dbReference>
<dbReference type="SUPFAM" id="SSF58014">
    <property type="entry name" value="Coiled-coil domain of nucleotide exchange factor GrpE"/>
    <property type="match status" value="1"/>
</dbReference>
<gene>
    <name evidence="7" type="ORF">WMSIL1_LOCUS2640</name>
</gene>
<dbReference type="PANTHER" id="PTHR21237">
    <property type="entry name" value="GRPE PROTEIN"/>
    <property type="match status" value="1"/>
</dbReference>
<keyword evidence="3" id="KW-0496">Mitochondrion</keyword>
<feature type="coiled-coil region" evidence="5">
    <location>
        <begin position="58"/>
        <end position="96"/>
    </location>
</feature>
<evidence type="ECO:0000313" key="7">
    <source>
        <dbReference type="EMBL" id="VUZ41906.1"/>
    </source>
</evidence>
<dbReference type="SUPFAM" id="SSF51064">
    <property type="entry name" value="Head domain of nucleotide exchange factor GrpE"/>
    <property type="match status" value="1"/>
</dbReference>
<dbReference type="CDD" id="cd00446">
    <property type="entry name" value="GrpE"/>
    <property type="match status" value="1"/>
</dbReference>
<protein>
    <recommendedName>
        <fullName evidence="3">GrpE protein homolog</fullName>
    </recommendedName>
</protein>
<dbReference type="FunFam" id="3.90.20.20:FF:000003">
    <property type="entry name" value="GrpE protein homolog"/>
    <property type="match status" value="1"/>
</dbReference>
<dbReference type="GO" id="GO:0001405">
    <property type="term" value="C:PAM complex, Tim23 associated import motor"/>
    <property type="evidence" value="ECO:0007669"/>
    <property type="project" value="TreeGrafter"/>
</dbReference>
<dbReference type="GO" id="GO:0006457">
    <property type="term" value="P:protein folding"/>
    <property type="evidence" value="ECO:0007669"/>
    <property type="project" value="InterPro"/>
</dbReference>
<comment type="similarity">
    <text evidence="1 4">Belongs to the GrpE family.</text>
</comment>
<dbReference type="GO" id="GO:0000774">
    <property type="term" value="F:adenyl-nucleotide exchange factor activity"/>
    <property type="evidence" value="ECO:0007669"/>
    <property type="project" value="InterPro"/>
</dbReference>
<dbReference type="Pfam" id="PF01025">
    <property type="entry name" value="GrpE"/>
    <property type="match status" value="1"/>
</dbReference>
<dbReference type="InterPro" id="IPR009012">
    <property type="entry name" value="GrpE_head"/>
</dbReference>
<dbReference type="PROSITE" id="PS01071">
    <property type="entry name" value="GRPE"/>
    <property type="match status" value="1"/>
</dbReference>
<dbReference type="InterPro" id="IPR000740">
    <property type="entry name" value="GrpE"/>
</dbReference>
<dbReference type="PRINTS" id="PR00773">
    <property type="entry name" value="GRPEPROTEIN"/>
</dbReference>
<keyword evidence="8" id="KW-1185">Reference proteome</keyword>
<evidence type="ECO:0000256" key="2">
    <source>
        <dbReference type="ARBA" id="ARBA00023186"/>
    </source>
</evidence>
<keyword evidence="2 3" id="KW-0143">Chaperone</keyword>
<evidence type="ECO:0000256" key="4">
    <source>
        <dbReference type="RuleBase" id="RU004478"/>
    </source>
</evidence>
<sequence>MLSIGRLSCRLPSLAFVRPSVCAQFLKLSTETANNDQKPAPENATTASSSLPVDNKQLEELTHENDKLLKERRDFEDRYKRALAEAENVRKRMHRQVEDAKIFGIQSFCKDLLEVADILGKAIEAAPKEQLKEGVNPHFLNLYEGLKMTDAQLLKVFGRHHLHKIAPAVGDTFNPNVHEAMFTVPVSGENKPNTIAVVQKVGYSLHERTLRPAYVGVFTTQ</sequence>
<name>A0A564Y401_HYMDI</name>
<dbReference type="Gene3D" id="3.90.20.20">
    <property type="match status" value="1"/>
</dbReference>
<reference evidence="7 8" key="1">
    <citation type="submission" date="2019-07" db="EMBL/GenBank/DDBJ databases">
        <authorList>
            <person name="Jastrzebski P J."/>
            <person name="Paukszto L."/>
            <person name="Jastrzebski P J."/>
        </authorList>
    </citation>
    <scope>NUCLEOTIDE SEQUENCE [LARGE SCALE GENOMIC DNA]</scope>
    <source>
        <strain evidence="7 8">WMS-il1</strain>
    </source>
</reference>
<evidence type="ECO:0000256" key="6">
    <source>
        <dbReference type="SAM" id="MobiDB-lite"/>
    </source>
</evidence>
<dbReference type="Proteomes" id="UP000321570">
    <property type="component" value="Unassembled WGS sequence"/>
</dbReference>
<dbReference type="GO" id="GO:0051087">
    <property type="term" value="F:protein-folding chaperone binding"/>
    <property type="evidence" value="ECO:0007669"/>
    <property type="project" value="InterPro"/>
</dbReference>
<keyword evidence="5" id="KW-0175">Coiled coil</keyword>
<feature type="region of interest" description="Disordered" evidence="6">
    <location>
        <begin position="33"/>
        <end position="54"/>
    </location>
</feature>